<protein>
    <submittedName>
        <fullName evidence="1">Uncharacterized protein</fullName>
    </submittedName>
</protein>
<gene>
    <name evidence="1" type="ORF">UFOVP1304_48</name>
</gene>
<evidence type="ECO:0000313" key="1">
    <source>
        <dbReference type="EMBL" id="CAB4197174.1"/>
    </source>
</evidence>
<sequence length="64" mass="7258">MSNSTGTILLVYSLEIEGSSEDITDHWEVCDSMAEAERLYEEILCREDVYSASICGVIKSTDYW</sequence>
<proteinExistence type="predicted"/>
<dbReference type="EMBL" id="LR797253">
    <property type="protein sequence ID" value="CAB4197174.1"/>
    <property type="molecule type" value="Genomic_DNA"/>
</dbReference>
<organism evidence="1">
    <name type="scientific">uncultured Caudovirales phage</name>
    <dbReference type="NCBI Taxonomy" id="2100421"/>
    <lineage>
        <taxon>Viruses</taxon>
        <taxon>Duplodnaviria</taxon>
        <taxon>Heunggongvirae</taxon>
        <taxon>Uroviricota</taxon>
        <taxon>Caudoviricetes</taxon>
        <taxon>Peduoviridae</taxon>
        <taxon>Maltschvirus</taxon>
        <taxon>Maltschvirus maltsch</taxon>
    </lineage>
</organism>
<reference evidence="1" key="1">
    <citation type="submission" date="2020-05" db="EMBL/GenBank/DDBJ databases">
        <authorList>
            <person name="Chiriac C."/>
            <person name="Salcher M."/>
            <person name="Ghai R."/>
            <person name="Kavagutti S V."/>
        </authorList>
    </citation>
    <scope>NUCLEOTIDE SEQUENCE</scope>
</reference>
<name>A0A6J5RYH1_9CAUD</name>
<accession>A0A6J5RYH1</accession>